<dbReference type="InterPro" id="IPR052353">
    <property type="entry name" value="Benzoxazolinone_Detox_Enz"/>
</dbReference>
<dbReference type="Proteomes" id="UP000295578">
    <property type="component" value="Unassembled WGS sequence"/>
</dbReference>
<dbReference type="GO" id="GO:0030170">
    <property type="term" value="F:pyridoxal phosphate binding"/>
    <property type="evidence" value="ECO:0007669"/>
    <property type="project" value="InterPro"/>
</dbReference>
<dbReference type="Pfam" id="PF03473">
    <property type="entry name" value="MOSC"/>
    <property type="match status" value="1"/>
</dbReference>
<dbReference type="Gene3D" id="2.40.33.20">
    <property type="entry name" value="PK beta-barrel domain-like"/>
    <property type="match status" value="1"/>
</dbReference>
<dbReference type="GO" id="GO:0030151">
    <property type="term" value="F:molybdenum ion binding"/>
    <property type="evidence" value="ECO:0007669"/>
    <property type="project" value="InterPro"/>
</dbReference>
<evidence type="ECO:0000313" key="2">
    <source>
        <dbReference type="EMBL" id="TDD66176.1"/>
    </source>
</evidence>
<dbReference type="AlphaFoldDB" id="A0A4R5A5D4"/>
<feature type="domain" description="MOSC" evidence="1">
    <location>
        <begin position="27"/>
        <end position="170"/>
    </location>
</feature>
<dbReference type="PANTHER" id="PTHR30212">
    <property type="entry name" value="PROTEIN YIIM"/>
    <property type="match status" value="1"/>
</dbReference>
<organism evidence="2 3">
    <name type="scientific">Actinomadura darangshiensis</name>
    <dbReference type="NCBI Taxonomy" id="705336"/>
    <lineage>
        <taxon>Bacteria</taxon>
        <taxon>Bacillati</taxon>
        <taxon>Actinomycetota</taxon>
        <taxon>Actinomycetes</taxon>
        <taxon>Streptosporangiales</taxon>
        <taxon>Thermomonosporaceae</taxon>
        <taxon>Actinomadura</taxon>
    </lineage>
</organism>
<sequence length="219" mass="23963">MKLLSVNVGKARHNPWMAPALTGIDKHPTDRPVMVTAPGGPQGSGAVGLAGDRTYGRHHGGPDQAVYAYAREDLDVWEAELGRPLRNGVFGENLTTTGIEVNEALIGERWRVGRHVILETSSFRIPCGTFQGWLDRTGWIKRFTQAAKPGAYFRVITEGRIHAGDPVEIVHRPDHDVTVALAFRALTREPALLPRLAAAEALPEDIKEIARKRLSGRSG</sequence>
<dbReference type="InterPro" id="IPR005302">
    <property type="entry name" value="MoCF_Sase_C"/>
</dbReference>
<dbReference type="PROSITE" id="PS51340">
    <property type="entry name" value="MOSC"/>
    <property type="match status" value="1"/>
</dbReference>
<evidence type="ECO:0000313" key="3">
    <source>
        <dbReference type="Proteomes" id="UP000295578"/>
    </source>
</evidence>
<gene>
    <name evidence="2" type="ORF">E1293_39430</name>
</gene>
<dbReference type="EMBL" id="SMKY01000315">
    <property type="protein sequence ID" value="TDD66176.1"/>
    <property type="molecule type" value="Genomic_DNA"/>
</dbReference>
<evidence type="ECO:0000259" key="1">
    <source>
        <dbReference type="PROSITE" id="PS51340"/>
    </source>
</evidence>
<dbReference type="InterPro" id="IPR011037">
    <property type="entry name" value="Pyrv_Knase-like_insert_dom_sf"/>
</dbReference>
<dbReference type="OrthoDB" id="9801223at2"/>
<comment type="caution">
    <text evidence="2">The sequence shown here is derived from an EMBL/GenBank/DDBJ whole genome shotgun (WGS) entry which is preliminary data.</text>
</comment>
<protein>
    <submittedName>
        <fullName evidence="2">MOSC domain-containing protein</fullName>
    </submittedName>
</protein>
<dbReference type="GO" id="GO:0003824">
    <property type="term" value="F:catalytic activity"/>
    <property type="evidence" value="ECO:0007669"/>
    <property type="project" value="InterPro"/>
</dbReference>
<accession>A0A4R5A5D4</accession>
<reference evidence="2 3" key="1">
    <citation type="submission" date="2019-03" db="EMBL/GenBank/DDBJ databases">
        <title>Draft genome sequences of novel Actinobacteria.</title>
        <authorList>
            <person name="Sahin N."/>
            <person name="Ay H."/>
            <person name="Saygin H."/>
        </authorList>
    </citation>
    <scope>NUCLEOTIDE SEQUENCE [LARGE SCALE GENOMIC DNA]</scope>
    <source>
        <strain evidence="2 3">DSM 45941</strain>
    </source>
</reference>
<dbReference type="PANTHER" id="PTHR30212:SF2">
    <property type="entry name" value="PROTEIN YIIM"/>
    <property type="match status" value="1"/>
</dbReference>
<dbReference type="RefSeq" id="WP_132204002.1">
    <property type="nucleotide sequence ID" value="NZ_SMKY01000315.1"/>
</dbReference>
<dbReference type="SUPFAM" id="SSF50800">
    <property type="entry name" value="PK beta-barrel domain-like"/>
    <property type="match status" value="1"/>
</dbReference>
<name>A0A4R5A5D4_9ACTN</name>
<proteinExistence type="predicted"/>
<keyword evidence="3" id="KW-1185">Reference proteome</keyword>